<dbReference type="InterPro" id="IPR003593">
    <property type="entry name" value="AAA+_ATPase"/>
</dbReference>
<protein>
    <submittedName>
        <fullName evidence="8">ABC transporter ATP-binding protein</fullName>
        <ecNumber evidence="7 8">3.6.3.28</ecNumber>
    </submittedName>
    <submittedName>
        <fullName evidence="7">Fused transporter subunits of ABC superfamily: ATP-binding component</fullName>
    </submittedName>
</protein>
<evidence type="ECO:0000259" key="6">
    <source>
        <dbReference type="PROSITE" id="PS50893"/>
    </source>
</evidence>
<evidence type="ECO:0000313" key="8">
    <source>
        <dbReference type="EMBL" id="SPX59875.1"/>
    </source>
</evidence>
<dbReference type="InterPro" id="IPR017871">
    <property type="entry name" value="ABC_transporter-like_CS"/>
</dbReference>
<gene>
    <name evidence="8" type="primary">glnQ</name>
    <name evidence="7" type="ORF">Lfee_0887</name>
    <name evidence="8" type="ORF">NCTC12022_00586</name>
</gene>
<dbReference type="InterPro" id="IPR027417">
    <property type="entry name" value="P-loop_NTPase"/>
</dbReference>
<dbReference type="PROSITE" id="PS50893">
    <property type="entry name" value="ABC_TRANSPORTER_2"/>
    <property type="match status" value="1"/>
</dbReference>
<dbReference type="EC" id="3.6.3.28" evidence="7 8"/>
<dbReference type="SUPFAM" id="SSF52540">
    <property type="entry name" value="P-loop containing nucleoside triphosphate hydrolases"/>
    <property type="match status" value="1"/>
</dbReference>
<dbReference type="PANTHER" id="PTHR43166:SF4">
    <property type="entry name" value="PHOSPHONATES IMPORT ATP-BINDING PROTEIN PHNC"/>
    <property type="match status" value="1"/>
</dbReference>
<evidence type="ECO:0000313" key="9">
    <source>
        <dbReference type="Proteomes" id="UP000054698"/>
    </source>
</evidence>
<accession>A0A0W0U2Q6</accession>
<dbReference type="InterPro" id="IPR050086">
    <property type="entry name" value="MetN_ABC_transporter-like"/>
</dbReference>
<feature type="domain" description="ABC transporter" evidence="6">
    <location>
        <begin position="2"/>
        <end position="217"/>
    </location>
</feature>
<dbReference type="Gene3D" id="3.40.50.300">
    <property type="entry name" value="P-loop containing nucleotide triphosphate hydrolases"/>
    <property type="match status" value="1"/>
</dbReference>
<dbReference type="EMBL" id="UASS01000004">
    <property type="protein sequence ID" value="SPX59875.1"/>
    <property type="molecule type" value="Genomic_DNA"/>
</dbReference>
<dbReference type="InterPro" id="IPR003439">
    <property type="entry name" value="ABC_transporter-like_ATP-bd"/>
</dbReference>
<keyword evidence="5 7" id="KW-0067">ATP-binding</keyword>
<dbReference type="OrthoDB" id="9802264at2"/>
<keyword evidence="3" id="KW-0813">Transport</keyword>
<dbReference type="AlphaFoldDB" id="A0A0W0U2Q6"/>
<dbReference type="EMBL" id="LNYB01000026">
    <property type="protein sequence ID" value="KTD02042.1"/>
    <property type="molecule type" value="Genomic_DNA"/>
</dbReference>
<dbReference type="GO" id="GO:0005524">
    <property type="term" value="F:ATP binding"/>
    <property type="evidence" value="ECO:0007669"/>
    <property type="project" value="UniProtKB-KW"/>
</dbReference>
<organism evidence="7 9">
    <name type="scientific">Legionella feeleii</name>
    <dbReference type="NCBI Taxonomy" id="453"/>
    <lineage>
        <taxon>Bacteria</taxon>
        <taxon>Pseudomonadati</taxon>
        <taxon>Pseudomonadota</taxon>
        <taxon>Gammaproteobacteria</taxon>
        <taxon>Legionellales</taxon>
        <taxon>Legionellaceae</taxon>
        <taxon>Legionella</taxon>
    </lineage>
</organism>
<reference evidence="7 9" key="1">
    <citation type="submission" date="2015-11" db="EMBL/GenBank/DDBJ databases">
        <title>Genomic analysis of 38 Legionella species identifies large and diverse effector repertoires.</title>
        <authorList>
            <person name="Burstein D."/>
            <person name="Amaro F."/>
            <person name="Zusman T."/>
            <person name="Lifshitz Z."/>
            <person name="Cohen O."/>
            <person name="Gilbert J.A."/>
            <person name="Pupko T."/>
            <person name="Shuman H.A."/>
            <person name="Segal G."/>
        </authorList>
    </citation>
    <scope>NUCLEOTIDE SEQUENCE [LARGE SCALE GENOMIC DNA]</scope>
    <source>
        <strain evidence="7 9">WO-44C</strain>
    </source>
</reference>
<comment type="subcellular location">
    <subcellularLocation>
        <location evidence="1">Cell inner membrane</location>
        <topology evidence="1">Peripheral membrane protein</topology>
    </subcellularLocation>
</comment>
<reference evidence="8 10" key="2">
    <citation type="submission" date="2018-06" db="EMBL/GenBank/DDBJ databases">
        <authorList>
            <consortium name="Pathogen Informatics"/>
            <person name="Doyle S."/>
        </authorList>
    </citation>
    <scope>NUCLEOTIDE SEQUENCE [LARGE SCALE GENOMIC DNA]</scope>
    <source>
        <strain evidence="8 10">NCTC12022</strain>
    </source>
</reference>
<dbReference type="PROSITE" id="PS00211">
    <property type="entry name" value="ABC_TRANSPORTER_1"/>
    <property type="match status" value="1"/>
</dbReference>
<dbReference type="Proteomes" id="UP000251942">
    <property type="component" value="Unassembled WGS sequence"/>
</dbReference>
<evidence type="ECO:0000256" key="4">
    <source>
        <dbReference type="ARBA" id="ARBA00022741"/>
    </source>
</evidence>
<keyword evidence="4" id="KW-0547">Nucleotide-binding</keyword>
<dbReference type="Proteomes" id="UP000054698">
    <property type="component" value="Unassembled WGS sequence"/>
</dbReference>
<evidence type="ECO:0000256" key="1">
    <source>
        <dbReference type="ARBA" id="ARBA00004417"/>
    </source>
</evidence>
<dbReference type="PANTHER" id="PTHR43166">
    <property type="entry name" value="AMINO ACID IMPORT ATP-BINDING PROTEIN"/>
    <property type="match status" value="1"/>
</dbReference>
<evidence type="ECO:0000256" key="3">
    <source>
        <dbReference type="ARBA" id="ARBA00022448"/>
    </source>
</evidence>
<dbReference type="GO" id="GO:0016887">
    <property type="term" value="F:ATP hydrolysis activity"/>
    <property type="evidence" value="ECO:0007669"/>
    <property type="project" value="InterPro"/>
</dbReference>
<keyword evidence="9" id="KW-1185">Reference proteome</keyword>
<evidence type="ECO:0000313" key="10">
    <source>
        <dbReference type="Proteomes" id="UP000251942"/>
    </source>
</evidence>
<dbReference type="SMART" id="SM00382">
    <property type="entry name" value="AAA"/>
    <property type="match status" value="1"/>
</dbReference>
<sequence length="217" mass="23533">MLYINNACKNFGSTPVLAQVNLSIAAHQIIGLAGPSGGGKSTLLRCIQKLEVLDSGTIDFSGKSGFMFQDFQLFPHMTVLENLTYAPKLQNKASHHDKEALALLSTLGIADKTASYPHQLSGGQKQRVALARSLMMQPNLLLCDEPTSGLDLATIEDVVSLLHSVKSMGVTMVIASHDLDFLTKMSDRLVVLKGGQLVADVKPQELTNPVHDLKKYY</sequence>
<evidence type="ECO:0000256" key="2">
    <source>
        <dbReference type="ARBA" id="ARBA00005417"/>
    </source>
</evidence>
<dbReference type="RefSeq" id="WP_058444292.1">
    <property type="nucleotide sequence ID" value="NZ_CAAAHT010000038.1"/>
</dbReference>
<comment type="similarity">
    <text evidence="2">Belongs to the ABC transporter superfamily.</text>
</comment>
<keyword evidence="7" id="KW-0378">Hydrolase</keyword>
<evidence type="ECO:0000313" key="7">
    <source>
        <dbReference type="EMBL" id="KTD02042.1"/>
    </source>
</evidence>
<proteinExistence type="inferred from homology"/>
<name>A0A0W0U2Q6_9GAMM</name>
<dbReference type="GO" id="GO:0005886">
    <property type="term" value="C:plasma membrane"/>
    <property type="evidence" value="ECO:0007669"/>
    <property type="project" value="UniProtKB-SubCell"/>
</dbReference>
<evidence type="ECO:0000256" key="5">
    <source>
        <dbReference type="ARBA" id="ARBA00022840"/>
    </source>
</evidence>
<dbReference type="PATRIC" id="fig|453.4.peg.957"/>
<dbReference type="STRING" id="453.Lfee_0887"/>
<dbReference type="Pfam" id="PF00005">
    <property type="entry name" value="ABC_tran"/>
    <property type="match status" value="1"/>
</dbReference>